<feature type="transmembrane region" description="Helical" evidence="1">
    <location>
        <begin position="99"/>
        <end position="121"/>
    </location>
</feature>
<feature type="transmembrane region" description="Helical" evidence="1">
    <location>
        <begin position="51"/>
        <end position="69"/>
    </location>
</feature>
<accession>A0A4R2PTU8</accession>
<dbReference type="AlphaFoldDB" id="A0A4R2PTU8"/>
<gene>
    <name evidence="2" type="ORF">EV662_11354</name>
</gene>
<keyword evidence="1" id="KW-0472">Membrane</keyword>
<keyword evidence="3" id="KW-1185">Reference proteome</keyword>
<sequence length="128" mass="13294">MAAGRGAPWSPSARRRIAAVSALGLFAAICWLSLTDDLPDLVRRAVEGYQVPAHGAMHMALAVLVYAALPRRRDAAAGVLLAVAVLLELAQGMTATREVWLSDMAANVAGSLAGIALFAAVSSRCAPR</sequence>
<keyword evidence="1" id="KW-0812">Transmembrane</keyword>
<evidence type="ECO:0008006" key="4">
    <source>
        <dbReference type="Google" id="ProtNLM"/>
    </source>
</evidence>
<comment type="caution">
    <text evidence="2">The sequence shown here is derived from an EMBL/GenBank/DDBJ whole genome shotgun (WGS) entry which is preliminary data.</text>
</comment>
<dbReference type="EMBL" id="SLXP01000013">
    <property type="protein sequence ID" value="TCP39277.1"/>
    <property type="molecule type" value="Genomic_DNA"/>
</dbReference>
<name>A0A4R2PTU8_9RHOB</name>
<evidence type="ECO:0000256" key="1">
    <source>
        <dbReference type="SAM" id="Phobius"/>
    </source>
</evidence>
<protein>
    <recommendedName>
        <fullName evidence="4">VanZ like protein</fullName>
    </recommendedName>
</protein>
<evidence type="ECO:0000313" key="2">
    <source>
        <dbReference type="EMBL" id="TCP39277.1"/>
    </source>
</evidence>
<keyword evidence="1" id="KW-1133">Transmembrane helix</keyword>
<feature type="transmembrane region" description="Helical" evidence="1">
    <location>
        <begin position="76"/>
        <end position="93"/>
    </location>
</feature>
<reference evidence="2 3" key="1">
    <citation type="submission" date="2019-03" db="EMBL/GenBank/DDBJ databases">
        <title>Genomic Encyclopedia of Type Strains, Phase IV (KMG-IV): sequencing the most valuable type-strain genomes for metagenomic binning, comparative biology and taxonomic classification.</title>
        <authorList>
            <person name="Goeker M."/>
        </authorList>
    </citation>
    <scope>NUCLEOTIDE SEQUENCE [LARGE SCALE GENOMIC DNA]</scope>
    <source>
        <strain evidence="2 3">DSM 18063</strain>
    </source>
</reference>
<evidence type="ECO:0000313" key="3">
    <source>
        <dbReference type="Proteomes" id="UP000294835"/>
    </source>
</evidence>
<proteinExistence type="predicted"/>
<dbReference type="Proteomes" id="UP000294835">
    <property type="component" value="Unassembled WGS sequence"/>
</dbReference>
<dbReference type="RefSeq" id="WP_132464803.1">
    <property type="nucleotide sequence ID" value="NZ_SLXP01000013.1"/>
</dbReference>
<organism evidence="2 3">
    <name type="scientific">Rhodovulum marinum</name>
    <dbReference type="NCBI Taxonomy" id="320662"/>
    <lineage>
        <taxon>Bacteria</taxon>
        <taxon>Pseudomonadati</taxon>
        <taxon>Pseudomonadota</taxon>
        <taxon>Alphaproteobacteria</taxon>
        <taxon>Rhodobacterales</taxon>
        <taxon>Paracoccaceae</taxon>
        <taxon>Rhodovulum</taxon>
    </lineage>
</organism>